<dbReference type="Proteomes" id="UP000268093">
    <property type="component" value="Unassembled WGS sequence"/>
</dbReference>
<dbReference type="OrthoDB" id="2329218at2759"/>
<evidence type="ECO:0000313" key="2">
    <source>
        <dbReference type="Proteomes" id="UP000268093"/>
    </source>
</evidence>
<gene>
    <name evidence="1" type="ORF">BC936DRAFT_138338</name>
</gene>
<keyword evidence="2" id="KW-1185">Reference proteome</keyword>
<accession>A0A433DIL0</accession>
<dbReference type="EMBL" id="RBNI01001298">
    <property type="protein sequence ID" value="RUP50625.1"/>
    <property type="molecule type" value="Genomic_DNA"/>
</dbReference>
<feature type="non-terminal residue" evidence="1">
    <location>
        <position position="1"/>
    </location>
</feature>
<protein>
    <submittedName>
        <fullName evidence="1">Uncharacterized protein</fullName>
    </submittedName>
</protein>
<sequence>PCLYNRAPCFFAYSSGFFKTVFPLQPCALLFHVHILRLQDCLASITPLKPRLASSTVYLASSTAHLATSRPSCLVNCVLPLQPRARPHQDHLASSRTSCLLKTVFPPSSQPLLPPNEASSSYFEDRHPSEWSYLGFLEALKFIWMSRDRATSISENSALRKRYCNGLKSIIAEEPTKTPEGIERVRVANLLLQKITVKRKTEIDALIVLGAARTKEASSLTDFFEIEHKQKKIHYDDSTCMWMQGPSKQNTSTGKTSVEPFSDLDSTAELENPFLESRNCFVGENHRLSEIDDLYKHAVAQGAHEDPIWWRIVDVTKDSKLSLSHGIVKEIKDDLQNLLNQFKISEPASTLFEVLFALPDENLQKAIEKYKVIGRKESSMSSVGPP</sequence>
<dbReference type="AlphaFoldDB" id="A0A433DIL0"/>
<evidence type="ECO:0000313" key="1">
    <source>
        <dbReference type="EMBL" id="RUP50625.1"/>
    </source>
</evidence>
<name>A0A433DIL0_9FUNG</name>
<reference evidence="1 2" key="1">
    <citation type="journal article" date="2018" name="New Phytol.">
        <title>Phylogenomics of Endogonaceae and evolution of mycorrhizas within Mucoromycota.</title>
        <authorList>
            <person name="Chang Y."/>
            <person name="Desiro A."/>
            <person name="Na H."/>
            <person name="Sandor L."/>
            <person name="Lipzen A."/>
            <person name="Clum A."/>
            <person name="Barry K."/>
            <person name="Grigoriev I.V."/>
            <person name="Martin F.M."/>
            <person name="Stajich J.E."/>
            <person name="Smith M.E."/>
            <person name="Bonito G."/>
            <person name="Spatafora J.W."/>
        </authorList>
    </citation>
    <scope>NUCLEOTIDE SEQUENCE [LARGE SCALE GENOMIC DNA]</scope>
    <source>
        <strain evidence="1 2">GMNB39</strain>
    </source>
</reference>
<comment type="caution">
    <text evidence="1">The sequence shown here is derived from an EMBL/GenBank/DDBJ whole genome shotgun (WGS) entry which is preliminary data.</text>
</comment>
<proteinExistence type="predicted"/>
<organism evidence="1 2">
    <name type="scientific">Jimgerdemannia flammicorona</name>
    <dbReference type="NCBI Taxonomy" id="994334"/>
    <lineage>
        <taxon>Eukaryota</taxon>
        <taxon>Fungi</taxon>
        <taxon>Fungi incertae sedis</taxon>
        <taxon>Mucoromycota</taxon>
        <taxon>Mucoromycotina</taxon>
        <taxon>Endogonomycetes</taxon>
        <taxon>Endogonales</taxon>
        <taxon>Endogonaceae</taxon>
        <taxon>Jimgerdemannia</taxon>
    </lineage>
</organism>